<dbReference type="EMBL" id="CM042012">
    <property type="protein sequence ID" value="KAI3751645.1"/>
    <property type="molecule type" value="Genomic_DNA"/>
</dbReference>
<organism evidence="1 2">
    <name type="scientific">Cichorium intybus</name>
    <name type="common">Chicory</name>
    <dbReference type="NCBI Taxonomy" id="13427"/>
    <lineage>
        <taxon>Eukaryota</taxon>
        <taxon>Viridiplantae</taxon>
        <taxon>Streptophyta</taxon>
        <taxon>Embryophyta</taxon>
        <taxon>Tracheophyta</taxon>
        <taxon>Spermatophyta</taxon>
        <taxon>Magnoliopsida</taxon>
        <taxon>eudicotyledons</taxon>
        <taxon>Gunneridae</taxon>
        <taxon>Pentapetalae</taxon>
        <taxon>asterids</taxon>
        <taxon>campanulids</taxon>
        <taxon>Asterales</taxon>
        <taxon>Asteraceae</taxon>
        <taxon>Cichorioideae</taxon>
        <taxon>Cichorieae</taxon>
        <taxon>Cichoriinae</taxon>
        <taxon>Cichorium</taxon>
    </lineage>
</organism>
<keyword evidence="2" id="KW-1185">Reference proteome</keyword>
<dbReference type="Proteomes" id="UP001055811">
    <property type="component" value="Linkage Group LG04"/>
</dbReference>
<sequence>MGNTAFIVELIRQHPERVLELNDNKESIFHVAISHRHSGVFSLLHRIGSIKAFIINLEDEEGNNMLHLVGMPKKKGIISSQSEDIEGPILQMRQELQWSKVKKAFLELRFPN</sequence>
<gene>
    <name evidence="1" type="ORF">L2E82_22736</name>
</gene>
<reference evidence="1 2" key="2">
    <citation type="journal article" date="2022" name="Mol. Ecol. Resour.">
        <title>The genomes of chicory, endive, great burdock and yacon provide insights into Asteraceae paleo-polyploidization history and plant inulin production.</title>
        <authorList>
            <person name="Fan W."/>
            <person name="Wang S."/>
            <person name="Wang H."/>
            <person name="Wang A."/>
            <person name="Jiang F."/>
            <person name="Liu H."/>
            <person name="Zhao H."/>
            <person name="Xu D."/>
            <person name="Zhang Y."/>
        </authorList>
    </citation>
    <scope>NUCLEOTIDE SEQUENCE [LARGE SCALE GENOMIC DNA]</scope>
    <source>
        <strain evidence="2">cv. Punajuju</strain>
        <tissue evidence="1">Leaves</tissue>
    </source>
</reference>
<evidence type="ECO:0000313" key="1">
    <source>
        <dbReference type="EMBL" id="KAI3751645.1"/>
    </source>
</evidence>
<protein>
    <submittedName>
        <fullName evidence="1">Uncharacterized protein</fullName>
    </submittedName>
</protein>
<reference evidence="2" key="1">
    <citation type="journal article" date="2022" name="Mol. Ecol. Resour.">
        <title>The genomes of chicory, endive, great burdock and yacon provide insights into Asteraceae palaeo-polyploidization history and plant inulin production.</title>
        <authorList>
            <person name="Fan W."/>
            <person name="Wang S."/>
            <person name="Wang H."/>
            <person name="Wang A."/>
            <person name="Jiang F."/>
            <person name="Liu H."/>
            <person name="Zhao H."/>
            <person name="Xu D."/>
            <person name="Zhang Y."/>
        </authorList>
    </citation>
    <scope>NUCLEOTIDE SEQUENCE [LARGE SCALE GENOMIC DNA]</scope>
    <source>
        <strain evidence="2">cv. Punajuju</strain>
    </source>
</reference>
<accession>A0ACB9DZ09</accession>
<proteinExistence type="predicted"/>
<name>A0ACB9DZ09_CICIN</name>
<comment type="caution">
    <text evidence="1">The sequence shown here is derived from an EMBL/GenBank/DDBJ whole genome shotgun (WGS) entry which is preliminary data.</text>
</comment>
<evidence type="ECO:0000313" key="2">
    <source>
        <dbReference type="Proteomes" id="UP001055811"/>
    </source>
</evidence>